<evidence type="ECO:0000259" key="4">
    <source>
        <dbReference type="PROSITE" id="PS51737"/>
    </source>
</evidence>
<feature type="coiled-coil region" evidence="1">
    <location>
        <begin position="389"/>
        <end position="471"/>
    </location>
</feature>
<reference evidence="5 6" key="1">
    <citation type="submission" date="2024-02" db="EMBL/GenBank/DDBJ databases">
        <title>Complete sequences of two Paenibacillus sp. strains and one Lysinibacillus strain isolated from the environment on STAA medium highlight biotechnological potential.</title>
        <authorList>
            <person name="Attere S.A."/>
            <person name="Piche L.C."/>
            <person name="Intertaglia L."/>
            <person name="Lami R."/>
            <person name="Charette S.J."/>
            <person name="Vincent A.T."/>
        </authorList>
    </citation>
    <scope>NUCLEOTIDE SEQUENCE [LARGE SCALE GENOMIC DNA]</scope>
    <source>
        <strain evidence="5 6">Y5S-7</strain>
    </source>
</reference>
<dbReference type="InterPro" id="IPR025827">
    <property type="entry name" value="Zn_ribbon_recom_dom"/>
</dbReference>
<feature type="domain" description="Recombinase" evidence="4">
    <location>
        <begin position="170"/>
        <end position="292"/>
    </location>
</feature>
<dbReference type="Pfam" id="PF13408">
    <property type="entry name" value="Zn_ribbon_recom"/>
    <property type="match status" value="1"/>
</dbReference>
<dbReference type="AlphaFoldDB" id="A0ABD8AMS2"/>
<dbReference type="Gene3D" id="3.40.50.1390">
    <property type="entry name" value="Resolvase, N-terminal catalytic domain"/>
    <property type="match status" value="1"/>
</dbReference>
<protein>
    <submittedName>
        <fullName evidence="5">Recombinase family protein</fullName>
    </submittedName>
</protein>
<dbReference type="InterPro" id="IPR050639">
    <property type="entry name" value="SSR_resolvase"/>
</dbReference>
<evidence type="ECO:0000313" key="5">
    <source>
        <dbReference type="EMBL" id="WWP18902.1"/>
    </source>
</evidence>
<dbReference type="SMART" id="SM00857">
    <property type="entry name" value="Resolvase"/>
    <property type="match status" value="1"/>
</dbReference>
<feature type="region of interest" description="Disordered" evidence="2">
    <location>
        <begin position="283"/>
        <end position="302"/>
    </location>
</feature>
<name>A0ABD8AMS2_PAEAM</name>
<dbReference type="RefSeq" id="WP_083669815.1">
    <property type="nucleotide sequence ID" value="NZ_CP145892.1"/>
</dbReference>
<evidence type="ECO:0000256" key="1">
    <source>
        <dbReference type="SAM" id="Coils"/>
    </source>
</evidence>
<proteinExistence type="predicted"/>
<evidence type="ECO:0000256" key="2">
    <source>
        <dbReference type="SAM" id="MobiDB-lite"/>
    </source>
</evidence>
<dbReference type="EMBL" id="CP145892">
    <property type="protein sequence ID" value="WWP18902.1"/>
    <property type="molecule type" value="Genomic_DNA"/>
</dbReference>
<feature type="compositionally biased region" description="Basic and acidic residues" evidence="2">
    <location>
        <begin position="284"/>
        <end position="298"/>
    </location>
</feature>
<dbReference type="InterPro" id="IPR011109">
    <property type="entry name" value="DNA_bind_recombinase_dom"/>
</dbReference>
<dbReference type="Proteomes" id="UP001364764">
    <property type="component" value="Chromosome"/>
</dbReference>
<dbReference type="Pfam" id="PF00239">
    <property type="entry name" value="Resolvase"/>
    <property type="match status" value="1"/>
</dbReference>
<dbReference type="Pfam" id="PF07508">
    <property type="entry name" value="Recombinase"/>
    <property type="match status" value="1"/>
</dbReference>
<dbReference type="Gene3D" id="3.90.1750.20">
    <property type="entry name" value="Putative Large Serine Recombinase, Chain B, Domain 2"/>
    <property type="match status" value="1"/>
</dbReference>
<dbReference type="InterPro" id="IPR036162">
    <property type="entry name" value="Resolvase-like_N_sf"/>
</dbReference>
<feature type="domain" description="Resolvase/invertase-type recombinase catalytic" evidence="3">
    <location>
        <begin position="11"/>
        <end position="162"/>
    </location>
</feature>
<dbReference type="PROSITE" id="PS51736">
    <property type="entry name" value="RECOMBINASES_3"/>
    <property type="match status" value="1"/>
</dbReference>
<evidence type="ECO:0000259" key="3">
    <source>
        <dbReference type="PROSITE" id="PS51736"/>
    </source>
</evidence>
<sequence length="549" mass="62870">MVVDGMGQIKRVAALYRVSTKGQMDGNDIPMQQRACRKMVEKQEGWKLVKEYTEKGVSGFKVPASKRDVIQKAKEDAENGLFDVLLVFMFDRLGRKDDETPFVLEWFVNKGVEMWSVIEGQQKIEAYTDRMVNYLRFWQSSDESRKTSERVNEKHIQMVEDGIFRGGGIPYGYKSVDSGNVNKKGKALQKLCKHEEESKIVQEIFRLVLEEGYGQLRIAKLLNEKNVPTRKAKQWGAPTVNVILKNPIYKGVMRYRKEKGDDIFSKPIPELMIVSEEDWNSVQDIRDKKNPKNPKRNENSIPISTKGSLLLTGIARCGCCNSRLTTTTFVNKYKAANGEIVRYNQNKSYRCSGKLQGKTDCNGQATFSSKKVERQVLERVDVYLSQLRTIDFQSEIESLKKKVSNEEEEKIKTMQNLLEENYEELVTLNAEVPKSIMGKSAFKPEMLNGLIEKKENEIQKTTEDIKGIEQLLSSKKMEISEMEALKDDLPVWGEIFTNASTEKKKMMLSTLLEVVYISKDKILVEIKGGIKELLGHLYRESKDIKSSLI</sequence>
<evidence type="ECO:0000313" key="6">
    <source>
        <dbReference type="Proteomes" id="UP001364764"/>
    </source>
</evidence>
<dbReference type="CDD" id="cd00338">
    <property type="entry name" value="Ser_Recombinase"/>
    <property type="match status" value="1"/>
</dbReference>
<dbReference type="InterPro" id="IPR006119">
    <property type="entry name" value="Resolv_N"/>
</dbReference>
<organism evidence="5 6">
    <name type="scientific">Paenibacillus amylolyticus</name>
    <dbReference type="NCBI Taxonomy" id="1451"/>
    <lineage>
        <taxon>Bacteria</taxon>
        <taxon>Bacillati</taxon>
        <taxon>Bacillota</taxon>
        <taxon>Bacilli</taxon>
        <taxon>Bacillales</taxon>
        <taxon>Paenibacillaceae</taxon>
        <taxon>Paenibacillus</taxon>
    </lineage>
</organism>
<keyword evidence="1" id="KW-0175">Coiled coil</keyword>
<accession>A0ABD8AMS2</accession>
<dbReference type="PANTHER" id="PTHR30461">
    <property type="entry name" value="DNA-INVERTASE FROM LAMBDOID PROPHAGE"/>
    <property type="match status" value="1"/>
</dbReference>
<dbReference type="GeneID" id="93477933"/>
<dbReference type="PROSITE" id="PS51737">
    <property type="entry name" value="RECOMBINASE_DNA_BIND"/>
    <property type="match status" value="1"/>
</dbReference>
<gene>
    <name evidence="5" type="ORF">V6668_20670</name>
</gene>
<dbReference type="SUPFAM" id="SSF53041">
    <property type="entry name" value="Resolvase-like"/>
    <property type="match status" value="1"/>
</dbReference>
<dbReference type="PANTHER" id="PTHR30461:SF23">
    <property type="entry name" value="DNA RECOMBINASE-RELATED"/>
    <property type="match status" value="1"/>
</dbReference>
<dbReference type="InterPro" id="IPR038109">
    <property type="entry name" value="DNA_bind_recomb_sf"/>
</dbReference>